<dbReference type="Gene3D" id="3.30.450.40">
    <property type="match status" value="1"/>
</dbReference>
<evidence type="ECO:0000256" key="1">
    <source>
        <dbReference type="ARBA" id="ARBA00023015"/>
    </source>
</evidence>
<gene>
    <name evidence="6" type="ORF">RZO55_22265</name>
</gene>
<proteinExistence type="predicted"/>
<comment type="caution">
    <text evidence="6">The sequence shown here is derived from an EMBL/GenBank/DDBJ whole genome shotgun (WGS) entry which is preliminary data.</text>
</comment>
<dbReference type="SMART" id="SM00346">
    <property type="entry name" value="HTH_ICLR"/>
    <property type="match status" value="1"/>
</dbReference>
<keyword evidence="3" id="KW-0804">Transcription</keyword>
<feature type="domain" description="IclR-ED" evidence="5">
    <location>
        <begin position="69"/>
        <end position="250"/>
    </location>
</feature>
<keyword evidence="7" id="KW-1185">Reference proteome</keyword>
<dbReference type="InterPro" id="IPR005471">
    <property type="entry name" value="Tscrpt_reg_IclR_N"/>
</dbReference>
<dbReference type="PANTHER" id="PTHR30136">
    <property type="entry name" value="HELIX-TURN-HELIX TRANSCRIPTIONAL REGULATOR, ICLR FAMILY"/>
    <property type="match status" value="1"/>
</dbReference>
<evidence type="ECO:0000313" key="7">
    <source>
        <dbReference type="Proteomes" id="UP001276854"/>
    </source>
</evidence>
<keyword evidence="2" id="KW-0238">DNA-binding</keyword>
<dbReference type="RefSeq" id="WP_318066479.1">
    <property type="nucleotide sequence ID" value="NZ_JAWONS010000324.1"/>
</dbReference>
<dbReference type="Pfam" id="PF09339">
    <property type="entry name" value="HTH_IclR"/>
    <property type="match status" value="1"/>
</dbReference>
<dbReference type="InterPro" id="IPR036388">
    <property type="entry name" value="WH-like_DNA-bd_sf"/>
</dbReference>
<evidence type="ECO:0000259" key="4">
    <source>
        <dbReference type="PROSITE" id="PS51077"/>
    </source>
</evidence>
<feature type="domain" description="HTH iclR-type" evidence="4">
    <location>
        <begin position="6"/>
        <end position="68"/>
    </location>
</feature>
<dbReference type="Proteomes" id="UP001276854">
    <property type="component" value="Unassembled WGS sequence"/>
</dbReference>
<dbReference type="SUPFAM" id="SSF46785">
    <property type="entry name" value="Winged helix' DNA-binding domain"/>
    <property type="match status" value="1"/>
</dbReference>
<dbReference type="SUPFAM" id="SSF55781">
    <property type="entry name" value="GAF domain-like"/>
    <property type="match status" value="1"/>
</dbReference>
<dbReference type="PROSITE" id="PS51077">
    <property type="entry name" value="HTH_ICLR"/>
    <property type="match status" value="1"/>
</dbReference>
<dbReference type="InterPro" id="IPR029016">
    <property type="entry name" value="GAF-like_dom_sf"/>
</dbReference>
<reference evidence="6 7" key="1">
    <citation type="submission" date="2023-10" db="EMBL/GenBank/DDBJ databases">
        <title>A novel Glycoside Hydrolase 43-Like Enzyme from Clostrdium boliviensis is an Endo-xylanase, and a Candidate for Xylooligosaccharides Production from Different Xylan Substrates.</title>
        <authorList>
            <person name="Alvarez M.T."/>
            <person name="Rocabado-Villegas L.R."/>
            <person name="Salas-Veizaga D.M."/>
            <person name="Linares-Pasten J.A."/>
            <person name="Gudmundsdottir E.E."/>
            <person name="Hreggvidsson G.O."/>
            <person name="Adlercreutz P."/>
            <person name="Nordberg Karlsson E."/>
        </authorList>
    </citation>
    <scope>NUCLEOTIDE SEQUENCE [LARGE SCALE GENOMIC DNA]</scope>
    <source>
        <strain evidence="6 7">E-1</strain>
    </source>
</reference>
<dbReference type="InterPro" id="IPR036390">
    <property type="entry name" value="WH_DNA-bd_sf"/>
</dbReference>
<protein>
    <submittedName>
        <fullName evidence="6">IclR family transcriptional regulator</fullName>
    </submittedName>
</protein>
<dbReference type="Gene3D" id="1.10.10.10">
    <property type="entry name" value="Winged helix-like DNA-binding domain superfamily/Winged helix DNA-binding domain"/>
    <property type="match status" value="1"/>
</dbReference>
<keyword evidence="1" id="KW-0805">Transcription regulation</keyword>
<dbReference type="InterPro" id="IPR050707">
    <property type="entry name" value="HTH_MetabolicPath_Reg"/>
</dbReference>
<dbReference type="EMBL" id="JAWONS010000324">
    <property type="protein sequence ID" value="MDW2800298.1"/>
    <property type="molecule type" value="Genomic_DNA"/>
</dbReference>
<dbReference type="PROSITE" id="PS51078">
    <property type="entry name" value="ICLR_ED"/>
    <property type="match status" value="1"/>
</dbReference>
<evidence type="ECO:0000256" key="3">
    <source>
        <dbReference type="ARBA" id="ARBA00023163"/>
    </source>
</evidence>
<sequence length="259" mass="28979">MPSNEHRPTERVLDILELLSTNGNGMTLTELSKSLNAPKSSIMPLVHTMTTRKFIYMNPENFKYFIGIAAFSVGSSYTNHIDALEFIKAEMRHIVAESNETCQLGIQSRSNLLYIAKEDSSQPIRLVSYVGKQLPLYCTAIGRAILADMEPEKIYALYPDGLTEFTPHTITRWPRLLAELEETNKRGFAIEHEESTPDVHCVGVSLCNKGRIIAALSVSIPSYRYSEEKLNFVINLLKESKATLEAAFSSDLIDLSSLS</sequence>
<dbReference type="InterPro" id="IPR014757">
    <property type="entry name" value="Tscrpt_reg_IclR_C"/>
</dbReference>
<evidence type="ECO:0000256" key="2">
    <source>
        <dbReference type="ARBA" id="ARBA00023125"/>
    </source>
</evidence>
<evidence type="ECO:0000259" key="5">
    <source>
        <dbReference type="PROSITE" id="PS51078"/>
    </source>
</evidence>
<accession>A0ABU4GRN7</accession>
<organism evidence="6 7">
    <name type="scientific">Clostridium boliviensis</name>
    <dbReference type="NCBI Taxonomy" id="318465"/>
    <lineage>
        <taxon>Bacteria</taxon>
        <taxon>Bacillati</taxon>
        <taxon>Bacillota</taxon>
        <taxon>Clostridia</taxon>
        <taxon>Eubacteriales</taxon>
        <taxon>Clostridiaceae</taxon>
        <taxon>Clostridium</taxon>
    </lineage>
</organism>
<dbReference type="Pfam" id="PF01614">
    <property type="entry name" value="IclR_C"/>
    <property type="match status" value="1"/>
</dbReference>
<evidence type="ECO:0000313" key="6">
    <source>
        <dbReference type="EMBL" id="MDW2800298.1"/>
    </source>
</evidence>
<dbReference type="PANTHER" id="PTHR30136:SF35">
    <property type="entry name" value="HTH-TYPE TRANSCRIPTIONAL REGULATOR RV1719"/>
    <property type="match status" value="1"/>
</dbReference>
<name>A0ABU4GRN7_9CLOT</name>